<feature type="compositionally biased region" description="Low complexity" evidence="1">
    <location>
        <begin position="29"/>
        <end position="50"/>
    </location>
</feature>
<dbReference type="EMBL" id="JABSTV010001249">
    <property type="protein sequence ID" value="KAH7962332.1"/>
    <property type="molecule type" value="Genomic_DNA"/>
</dbReference>
<keyword evidence="4" id="KW-1185">Reference proteome</keyword>
<organism evidence="3 4">
    <name type="scientific">Rhipicephalus sanguineus</name>
    <name type="common">Brown dog tick</name>
    <name type="synonym">Ixodes sanguineus</name>
    <dbReference type="NCBI Taxonomy" id="34632"/>
    <lineage>
        <taxon>Eukaryota</taxon>
        <taxon>Metazoa</taxon>
        <taxon>Ecdysozoa</taxon>
        <taxon>Arthropoda</taxon>
        <taxon>Chelicerata</taxon>
        <taxon>Arachnida</taxon>
        <taxon>Acari</taxon>
        <taxon>Parasitiformes</taxon>
        <taxon>Ixodida</taxon>
        <taxon>Ixodoidea</taxon>
        <taxon>Ixodidae</taxon>
        <taxon>Rhipicephalinae</taxon>
        <taxon>Rhipicephalus</taxon>
        <taxon>Rhipicephalus</taxon>
    </lineage>
</organism>
<feature type="transmembrane region" description="Helical" evidence="2">
    <location>
        <begin position="226"/>
        <end position="250"/>
    </location>
</feature>
<dbReference type="AlphaFoldDB" id="A0A9D4Q1P6"/>
<reference evidence="3" key="1">
    <citation type="journal article" date="2020" name="Cell">
        <title>Large-Scale Comparative Analyses of Tick Genomes Elucidate Their Genetic Diversity and Vector Capacities.</title>
        <authorList>
            <consortium name="Tick Genome and Microbiome Consortium (TIGMIC)"/>
            <person name="Jia N."/>
            <person name="Wang J."/>
            <person name="Shi W."/>
            <person name="Du L."/>
            <person name="Sun Y."/>
            <person name="Zhan W."/>
            <person name="Jiang J.F."/>
            <person name="Wang Q."/>
            <person name="Zhang B."/>
            <person name="Ji P."/>
            <person name="Bell-Sakyi L."/>
            <person name="Cui X.M."/>
            <person name="Yuan T.T."/>
            <person name="Jiang B.G."/>
            <person name="Yang W.F."/>
            <person name="Lam T.T."/>
            <person name="Chang Q.C."/>
            <person name="Ding S.J."/>
            <person name="Wang X.J."/>
            <person name="Zhu J.G."/>
            <person name="Ruan X.D."/>
            <person name="Zhao L."/>
            <person name="Wei J.T."/>
            <person name="Ye R.Z."/>
            <person name="Que T.C."/>
            <person name="Du C.H."/>
            <person name="Zhou Y.H."/>
            <person name="Cheng J.X."/>
            <person name="Dai P.F."/>
            <person name="Guo W.B."/>
            <person name="Han X.H."/>
            <person name="Huang E.J."/>
            <person name="Li L.F."/>
            <person name="Wei W."/>
            <person name="Gao Y.C."/>
            <person name="Liu J.Z."/>
            <person name="Shao H.Z."/>
            <person name="Wang X."/>
            <person name="Wang C.C."/>
            <person name="Yang T.C."/>
            <person name="Huo Q.B."/>
            <person name="Li W."/>
            <person name="Chen H.Y."/>
            <person name="Chen S.E."/>
            <person name="Zhou L.G."/>
            <person name="Ni X.B."/>
            <person name="Tian J.H."/>
            <person name="Sheng Y."/>
            <person name="Liu T."/>
            <person name="Pan Y.S."/>
            <person name="Xia L.Y."/>
            <person name="Li J."/>
            <person name="Zhao F."/>
            <person name="Cao W.C."/>
        </authorList>
    </citation>
    <scope>NUCLEOTIDE SEQUENCE</scope>
    <source>
        <strain evidence="3">Rsan-2018</strain>
    </source>
</reference>
<evidence type="ECO:0000313" key="4">
    <source>
        <dbReference type="Proteomes" id="UP000821837"/>
    </source>
</evidence>
<feature type="compositionally biased region" description="Low complexity" evidence="1">
    <location>
        <begin position="179"/>
        <end position="196"/>
    </location>
</feature>
<comment type="caution">
    <text evidence="3">The sequence shown here is derived from an EMBL/GenBank/DDBJ whole genome shotgun (WGS) entry which is preliminary data.</text>
</comment>
<keyword evidence="2" id="KW-1133">Transmembrane helix</keyword>
<feature type="region of interest" description="Disordered" evidence="1">
    <location>
        <begin position="22"/>
        <end position="205"/>
    </location>
</feature>
<sequence length="278" mass="29634">MSLSADEDEAGREELVPLVAYGRTGSWNKSSASPAKTTASSSSSTHGKGPPSRDHNQDECPVAPSPERPGYDVEWTDYFPALHRQRDPALGSSSSGSRHRSEVFRRSLRQKTPCVLVMSDNANNTNGNGSDSKDDFQKGTGAPESGSGVGPSTTAAEGAGSSEDALLLNTSKEEVSSDGLGQPSQVGPPSGSSESGDMFQQLRRAHRSPHEAAEIGFSAQQQSDRWIVVCLVAGLYVFFYAIGGLAYYLLDVYGYTVDYSGRANHSNTESFVVGGRQW</sequence>
<keyword evidence="2" id="KW-0812">Transmembrane</keyword>
<reference evidence="3" key="2">
    <citation type="submission" date="2021-09" db="EMBL/GenBank/DDBJ databases">
        <authorList>
            <person name="Jia N."/>
            <person name="Wang J."/>
            <person name="Shi W."/>
            <person name="Du L."/>
            <person name="Sun Y."/>
            <person name="Zhan W."/>
            <person name="Jiang J."/>
            <person name="Wang Q."/>
            <person name="Zhang B."/>
            <person name="Ji P."/>
            <person name="Sakyi L.B."/>
            <person name="Cui X."/>
            <person name="Yuan T."/>
            <person name="Jiang B."/>
            <person name="Yang W."/>
            <person name="Lam T.T.-Y."/>
            <person name="Chang Q."/>
            <person name="Ding S."/>
            <person name="Wang X."/>
            <person name="Zhu J."/>
            <person name="Ruan X."/>
            <person name="Zhao L."/>
            <person name="Wei J."/>
            <person name="Que T."/>
            <person name="Du C."/>
            <person name="Cheng J."/>
            <person name="Dai P."/>
            <person name="Han X."/>
            <person name="Huang E."/>
            <person name="Gao Y."/>
            <person name="Liu J."/>
            <person name="Shao H."/>
            <person name="Ye R."/>
            <person name="Li L."/>
            <person name="Wei W."/>
            <person name="Wang X."/>
            <person name="Wang C."/>
            <person name="Huo Q."/>
            <person name="Li W."/>
            <person name="Guo W."/>
            <person name="Chen H."/>
            <person name="Chen S."/>
            <person name="Zhou L."/>
            <person name="Zhou L."/>
            <person name="Ni X."/>
            <person name="Tian J."/>
            <person name="Zhou Y."/>
            <person name="Sheng Y."/>
            <person name="Liu T."/>
            <person name="Pan Y."/>
            <person name="Xia L."/>
            <person name="Li J."/>
            <person name="Zhao F."/>
            <person name="Cao W."/>
        </authorList>
    </citation>
    <scope>NUCLEOTIDE SEQUENCE</scope>
    <source>
        <strain evidence="3">Rsan-2018</strain>
        <tissue evidence="3">Larvae</tissue>
    </source>
</reference>
<proteinExistence type="predicted"/>
<gene>
    <name evidence="3" type="ORF">HPB52_015510</name>
</gene>
<evidence type="ECO:0008006" key="5">
    <source>
        <dbReference type="Google" id="ProtNLM"/>
    </source>
</evidence>
<dbReference type="Proteomes" id="UP000821837">
    <property type="component" value="Chromosome 3"/>
</dbReference>
<evidence type="ECO:0000313" key="3">
    <source>
        <dbReference type="EMBL" id="KAH7962332.1"/>
    </source>
</evidence>
<name>A0A9D4Q1P6_RHISA</name>
<accession>A0A9D4Q1P6</accession>
<keyword evidence="2" id="KW-0472">Membrane</keyword>
<evidence type="ECO:0000256" key="1">
    <source>
        <dbReference type="SAM" id="MobiDB-lite"/>
    </source>
</evidence>
<evidence type="ECO:0000256" key="2">
    <source>
        <dbReference type="SAM" id="Phobius"/>
    </source>
</evidence>
<feature type="compositionally biased region" description="Polar residues" evidence="1">
    <location>
        <begin position="120"/>
        <end position="130"/>
    </location>
</feature>
<protein>
    <recommendedName>
        <fullName evidence="5">Transmembrane protein</fullName>
    </recommendedName>
</protein>